<organism evidence="4 5">
    <name type="scientific">Mesorhabditis belari</name>
    <dbReference type="NCBI Taxonomy" id="2138241"/>
    <lineage>
        <taxon>Eukaryota</taxon>
        <taxon>Metazoa</taxon>
        <taxon>Ecdysozoa</taxon>
        <taxon>Nematoda</taxon>
        <taxon>Chromadorea</taxon>
        <taxon>Rhabditida</taxon>
        <taxon>Rhabditina</taxon>
        <taxon>Rhabditomorpha</taxon>
        <taxon>Rhabditoidea</taxon>
        <taxon>Rhabditidae</taxon>
        <taxon>Mesorhabditinae</taxon>
        <taxon>Mesorhabditis</taxon>
    </lineage>
</organism>
<feature type="region of interest" description="Disordered" evidence="1">
    <location>
        <begin position="1"/>
        <end position="41"/>
    </location>
</feature>
<dbReference type="PRINTS" id="PR00700">
    <property type="entry name" value="PRTYPHPHTASE"/>
</dbReference>
<protein>
    <recommendedName>
        <fullName evidence="6">Protein tyrosine phosphatase</fullName>
    </recommendedName>
</protein>
<sequence length="358" mass="41096">MPQAEKHTKKEVSRRSVKTSKEGKKGVLKEDTELKKADEKEPSAIAFAKDPRTSYAEALLSKKPRDIFNEYKTKEMEKIKPDSYTYLAWQRFESKNRYPDIVCLDNTRVKLKDRDSSNDYIHASWMTMTNGRRYISTQGPLEDTIGDFWHMIITEQSTQIVMLCALNEGKESKCERYYPKFSKGHSINAGDYKITYDRKLHSIYKETSIYQYKVTGGKLADPFIVTHFLVNSWKDHSIPTNLEQIIALLKCVTKAPMENPITVHCSAGIGRTSAFVAVDYANQAIMANPDFTMVQLLKELRKMRFHAVQGGGQYFYIHAGLIELWVTEGIIKRDPCKSFLGGYKKICEILNKKVSENP</sequence>
<dbReference type="InterPro" id="IPR003595">
    <property type="entry name" value="Tyr_Pase_cat"/>
</dbReference>
<proteinExistence type="predicted"/>
<feature type="domain" description="Tyrosine specific protein phosphatases" evidence="3">
    <location>
        <begin position="243"/>
        <end position="315"/>
    </location>
</feature>
<dbReference type="PROSITE" id="PS00383">
    <property type="entry name" value="TYR_PHOSPHATASE_1"/>
    <property type="match status" value="1"/>
</dbReference>
<name>A0AAF3EUK8_9BILA</name>
<evidence type="ECO:0000313" key="4">
    <source>
        <dbReference type="Proteomes" id="UP000887575"/>
    </source>
</evidence>
<dbReference type="InterPro" id="IPR052782">
    <property type="entry name" value="Oocyte-zygote_transition_reg"/>
</dbReference>
<dbReference type="WBParaSite" id="MBELARI_LOCUS17875">
    <property type="protein sequence ID" value="MBELARI_LOCUS17875"/>
    <property type="gene ID" value="MBELARI_LOCUS17875"/>
</dbReference>
<accession>A0AAF3EUK8</accession>
<dbReference type="InterPro" id="IPR000387">
    <property type="entry name" value="Tyr_Pase_dom"/>
</dbReference>
<evidence type="ECO:0000313" key="5">
    <source>
        <dbReference type="WBParaSite" id="MBELARI_LOCUS17875"/>
    </source>
</evidence>
<dbReference type="Gene3D" id="3.90.190.10">
    <property type="entry name" value="Protein tyrosine phosphatase superfamily"/>
    <property type="match status" value="1"/>
</dbReference>
<dbReference type="SMART" id="SM00404">
    <property type="entry name" value="PTPc_motif"/>
    <property type="match status" value="1"/>
</dbReference>
<dbReference type="PANTHER" id="PTHR46163">
    <property type="entry name" value="TYROSINE-PROTEIN PHOSPHATASE-RELATED"/>
    <property type="match status" value="1"/>
</dbReference>
<evidence type="ECO:0000259" key="3">
    <source>
        <dbReference type="PROSITE" id="PS50056"/>
    </source>
</evidence>
<keyword evidence="4" id="KW-1185">Reference proteome</keyword>
<dbReference type="InterPro" id="IPR000242">
    <property type="entry name" value="PTP_cat"/>
</dbReference>
<dbReference type="PANTHER" id="PTHR46163:SF10">
    <property type="entry name" value="PROTEIN-TYROSINE PHOSPHATASE-RELATED"/>
    <property type="match status" value="1"/>
</dbReference>
<dbReference type="AlphaFoldDB" id="A0AAF3EUK8"/>
<reference evidence="5" key="1">
    <citation type="submission" date="2024-02" db="UniProtKB">
        <authorList>
            <consortium name="WormBaseParasite"/>
        </authorList>
    </citation>
    <scope>IDENTIFICATION</scope>
</reference>
<evidence type="ECO:0000256" key="1">
    <source>
        <dbReference type="SAM" id="MobiDB-lite"/>
    </source>
</evidence>
<dbReference type="Pfam" id="PF00102">
    <property type="entry name" value="Y_phosphatase"/>
    <property type="match status" value="1"/>
</dbReference>
<dbReference type="InterPro" id="IPR016130">
    <property type="entry name" value="Tyr_Pase_AS"/>
</dbReference>
<dbReference type="Proteomes" id="UP000887575">
    <property type="component" value="Unassembled WGS sequence"/>
</dbReference>
<evidence type="ECO:0008006" key="6">
    <source>
        <dbReference type="Google" id="ProtNLM"/>
    </source>
</evidence>
<dbReference type="CDD" id="cd00047">
    <property type="entry name" value="PTPc"/>
    <property type="match status" value="1"/>
</dbReference>
<evidence type="ECO:0000259" key="2">
    <source>
        <dbReference type="PROSITE" id="PS50055"/>
    </source>
</evidence>
<dbReference type="GO" id="GO:0004725">
    <property type="term" value="F:protein tyrosine phosphatase activity"/>
    <property type="evidence" value="ECO:0007669"/>
    <property type="project" value="InterPro"/>
</dbReference>
<dbReference type="PROSITE" id="PS50056">
    <property type="entry name" value="TYR_PHOSPHATASE_2"/>
    <property type="match status" value="1"/>
</dbReference>
<dbReference type="SMART" id="SM00194">
    <property type="entry name" value="PTPc"/>
    <property type="match status" value="1"/>
</dbReference>
<dbReference type="SUPFAM" id="SSF52799">
    <property type="entry name" value="(Phosphotyrosine protein) phosphatases II"/>
    <property type="match status" value="1"/>
</dbReference>
<dbReference type="PROSITE" id="PS50055">
    <property type="entry name" value="TYR_PHOSPHATASE_PTP"/>
    <property type="match status" value="1"/>
</dbReference>
<dbReference type="InterPro" id="IPR029021">
    <property type="entry name" value="Prot-tyrosine_phosphatase-like"/>
</dbReference>
<feature type="domain" description="Tyrosine-protein phosphatase" evidence="2">
    <location>
        <begin position="67"/>
        <end position="324"/>
    </location>
</feature>